<dbReference type="GO" id="GO:0050308">
    <property type="term" value="F:sugar-phosphatase activity"/>
    <property type="evidence" value="ECO:0007669"/>
    <property type="project" value="TreeGrafter"/>
</dbReference>
<keyword evidence="2" id="KW-1185">Reference proteome</keyword>
<dbReference type="SUPFAM" id="SSF56784">
    <property type="entry name" value="HAD-like"/>
    <property type="match status" value="1"/>
</dbReference>
<dbReference type="OrthoDB" id="40579at2759"/>
<name>A0A9P5Q0M6_9AGAR</name>
<dbReference type="EMBL" id="JADNRY010000022">
    <property type="protein sequence ID" value="KAF9072684.1"/>
    <property type="molecule type" value="Genomic_DNA"/>
</dbReference>
<dbReference type="SFLD" id="SFLDG01129">
    <property type="entry name" value="C1.5:_HAD__Beta-PGM__Phosphata"/>
    <property type="match status" value="1"/>
</dbReference>
<dbReference type="PANTHER" id="PTHR43481">
    <property type="entry name" value="FRUCTOSE-1-PHOSPHATE PHOSPHATASE"/>
    <property type="match status" value="1"/>
</dbReference>
<comment type="caution">
    <text evidence="1">The sequence shown here is derived from an EMBL/GenBank/DDBJ whole genome shotgun (WGS) entry which is preliminary data.</text>
</comment>
<gene>
    <name evidence="1" type="ORF">BDP27DRAFT_1417775</name>
</gene>
<dbReference type="Gene3D" id="1.10.150.240">
    <property type="entry name" value="Putative phosphatase, domain 2"/>
    <property type="match status" value="1"/>
</dbReference>
<dbReference type="AlphaFoldDB" id="A0A9P5Q0M6"/>
<dbReference type="Proteomes" id="UP000772434">
    <property type="component" value="Unassembled WGS sequence"/>
</dbReference>
<sequence length="232" mass="24884">MPVPAPKTVTVDAILFDMDGTLIDSTPGLYNAWAIFCTDYGLGDTAAMVHATHGKRLYDTLKDICGIQEEQQLLAEIERFEEQVIKGGPVVLPGVLELLSTLNSLKADYTIVTSATNYYAPRALKQCGIPLPDVKIVTSNDVTQGKPHPEPYIIGAAHCRANPAKCLVVEDAISGLKAGRAAGATTLAVCTSTSRDTLEKSDANPDFIVPDLTHLQVRRVAEGIELTINVPE</sequence>
<dbReference type="SFLD" id="SFLDS00003">
    <property type="entry name" value="Haloacid_Dehalogenase"/>
    <property type="match status" value="1"/>
</dbReference>
<reference evidence="1" key="1">
    <citation type="submission" date="2020-11" db="EMBL/GenBank/DDBJ databases">
        <authorList>
            <consortium name="DOE Joint Genome Institute"/>
            <person name="Ahrendt S."/>
            <person name="Riley R."/>
            <person name="Andreopoulos W."/>
            <person name="Labutti K."/>
            <person name="Pangilinan J."/>
            <person name="Ruiz-Duenas F.J."/>
            <person name="Barrasa J.M."/>
            <person name="Sanchez-Garcia M."/>
            <person name="Camarero S."/>
            <person name="Miyauchi S."/>
            <person name="Serrano A."/>
            <person name="Linde D."/>
            <person name="Babiker R."/>
            <person name="Drula E."/>
            <person name="Ayuso-Fernandez I."/>
            <person name="Pacheco R."/>
            <person name="Padilla G."/>
            <person name="Ferreira P."/>
            <person name="Barriuso J."/>
            <person name="Kellner H."/>
            <person name="Castanera R."/>
            <person name="Alfaro M."/>
            <person name="Ramirez L."/>
            <person name="Pisabarro A.G."/>
            <person name="Kuo A."/>
            <person name="Tritt A."/>
            <person name="Lipzen A."/>
            <person name="He G."/>
            <person name="Yan M."/>
            <person name="Ng V."/>
            <person name="Cullen D."/>
            <person name="Martin F."/>
            <person name="Rosso M.-N."/>
            <person name="Henrissat B."/>
            <person name="Hibbett D."/>
            <person name="Martinez A.T."/>
            <person name="Grigoriev I.V."/>
        </authorList>
    </citation>
    <scope>NUCLEOTIDE SEQUENCE</scope>
    <source>
        <strain evidence="1">AH 40177</strain>
    </source>
</reference>
<dbReference type="SFLD" id="SFLDG01135">
    <property type="entry name" value="C1.5.6:_HAD__Beta-PGM__Phospha"/>
    <property type="match status" value="1"/>
</dbReference>
<organism evidence="1 2">
    <name type="scientific">Rhodocollybia butyracea</name>
    <dbReference type="NCBI Taxonomy" id="206335"/>
    <lineage>
        <taxon>Eukaryota</taxon>
        <taxon>Fungi</taxon>
        <taxon>Dikarya</taxon>
        <taxon>Basidiomycota</taxon>
        <taxon>Agaricomycotina</taxon>
        <taxon>Agaricomycetes</taxon>
        <taxon>Agaricomycetidae</taxon>
        <taxon>Agaricales</taxon>
        <taxon>Marasmiineae</taxon>
        <taxon>Omphalotaceae</taxon>
        <taxon>Rhodocollybia</taxon>
    </lineage>
</organism>
<dbReference type="InterPro" id="IPR023214">
    <property type="entry name" value="HAD_sf"/>
</dbReference>
<dbReference type="Pfam" id="PF13419">
    <property type="entry name" value="HAD_2"/>
    <property type="match status" value="1"/>
</dbReference>
<dbReference type="Gene3D" id="3.40.50.1000">
    <property type="entry name" value="HAD superfamily/HAD-like"/>
    <property type="match status" value="1"/>
</dbReference>
<dbReference type="InterPro" id="IPR051806">
    <property type="entry name" value="HAD-like_SPP"/>
</dbReference>
<evidence type="ECO:0000313" key="2">
    <source>
        <dbReference type="Proteomes" id="UP000772434"/>
    </source>
</evidence>
<dbReference type="InterPro" id="IPR036412">
    <property type="entry name" value="HAD-like_sf"/>
</dbReference>
<proteinExistence type="predicted"/>
<dbReference type="InterPro" id="IPR041492">
    <property type="entry name" value="HAD_2"/>
</dbReference>
<evidence type="ECO:0000313" key="1">
    <source>
        <dbReference type="EMBL" id="KAF9072684.1"/>
    </source>
</evidence>
<protein>
    <submittedName>
        <fullName evidence="1">HAD-like domain-containing protein</fullName>
    </submittedName>
</protein>
<dbReference type="InterPro" id="IPR023198">
    <property type="entry name" value="PGP-like_dom2"/>
</dbReference>
<dbReference type="InterPro" id="IPR006439">
    <property type="entry name" value="HAD-SF_hydro_IA"/>
</dbReference>
<dbReference type="NCBIfam" id="TIGR01509">
    <property type="entry name" value="HAD-SF-IA-v3"/>
    <property type="match status" value="1"/>
</dbReference>
<dbReference type="PANTHER" id="PTHR43481:SF4">
    <property type="entry name" value="GLYCEROL-1-PHOSPHATE PHOSPHOHYDROLASE 1-RELATED"/>
    <property type="match status" value="1"/>
</dbReference>
<accession>A0A9P5Q0M6</accession>